<feature type="transmembrane region" description="Helical" evidence="1">
    <location>
        <begin position="50"/>
        <end position="67"/>
    </location>
</feature>
<keyword evidence="1" id="KW-0812">Transmembrane</keyword>
<gene>
    <name evidence="2" type="ORF">K7C98_31645</name>
</gene>
<dbReference type="Proteomes" id="UP001139031">
    <property type="component" value="Unassembled WGS sequence"/>
</dbReference>
<keyword evidence="1" id="KW-1133">Transmembrane helix</keyword>
<evidence type="ECO:0000256" key="1">
    <source>
        <dbReference type="SAM" id="Phobius"/>
    </source>
</evidence>
<reference evidence="2" key="1">
    <citation type="submission" date="2021-08" db="EMBL/GenBank/DDBJ databases">
        <authorList>
            <person name="Stevens D.C."/>
        </authorList>
    </citation>
    <scope>NUCLEOTIDE SEQUENCE</scope>
    <source>
        <strain evidence="2">DSM 53165</strain>
    </source>
</reference>
<name>A0ABS7U0E6_9BACT</name>
<evidence type="ECO:0000313" key="3">
    <source>
        <dbReference type="Proteomes" id="UP001139031"/>
    </source>
</evidence>
<evidence type="ECO:0008006" key="4">
    <source>
        <dbReference type="Google" id="ProtNLM"/>
    </source>
</evidence>
<accession>A0ABS7U0E6</accession>
<evidence type="ECO:0000313" key="2">
    <source>
        <dbReference type="EMBL" id="MBZ5713807.1"/>
    </source>
</evidence>
<feature type="transmembrane region" description="Helical" evidence="1">
    <location>
        <begin position="20"/>
        <end position="38"/>
    </location>
</feature>
<keyword evidence="3" id="KW-1185">Reference proteome</keyword>
<proteinExistence type="predicted"/>
<protein>
    <recommendedName>
        <fullName evidence="4">Transmembrane protein</fullName>
    </recommendedName>
</protein>
<organism evidence="2 3">
    <name type="scientific">Nannocystis pusilla</name>
    <dbReference type="NCBI Taxonomy" id="889268"/>
    <lineage>
        <taxon>Bacteria</taxon>
        <taxon>Pseudomonadati</taxon>
        <taxon>Myxococcota</taxon>
        <taxon>Polyangia</taxon>
        <taxon>Nannocystales</taxon>
        <taxon>Nannocystaceae</taxon>
        <taxon>Nannocystis</taxon>
    </lineage>
</organism>
<dbReference type="EMBL" id="JAIRAU010000044">
    <property type="protein sequence ID" value="MBZ5713807.1"/>
    <property type="molecule type" value="Genomic_DNA"/>
</dbReference>
<keyword evidence="1" id="KW-0472">Membrane</keyword>
<comment type="caution">
    <text evidence="2">The sequence shown here is derived from an EMBL/GenBank/DDBJ whole genome shotgun (WGS) entry which is preliminary data.</text>
</comment>
<dbReference type="RefSeq" id="WP_224195542.1">
    <property type="nucleotide sequence ID" value="NZ_JAIRAU010000044.1"/>
</dbReference>
<sequence length="112" mass="11835">MQQQNTPDHAPAPAGCALRLFWMLVGNAIVYASLATIALGGADFPSRLDYVVWLTVVLTIAARRVDITRWAGKTASGEPATLAHWRRYAVTVIVVTAIASVLAHAIGGPPSA</sequence>
<feature type="transmembrane region" description="Helical" evidence="1">
    <location>
        <begin position="88"/>
        <end position="107"/>
    </location>
</feature>